<keyword evidence="2" id="KW-1185">Reference proteome</keyword>
<accession>A0A151NRQ4</accession>
<reference evidence="1 2" key="1">
    <citation type="journal article" date="2012" name="Genome Biol.">
        <title>Sequencing three crocodilian genomes to illuminate the evolution of archosaurs and amniotes.</title>
        <authorList>
            <person name="St John J.A."/>
            <person name="Braun E.L."/>
            <person name="Isberg S.R."/>
            <person name="Miles L.G."/>
            <person name="Chong A.Y."/>
            <person name="Gongora J."/>
            <person name="Dalzell P."/>
            <person name="Moran C."/>
            <person name="Bed'hom B."/>
            <person name="Abzhanov A."/>
            <person name="Burgess S.C."/>
            <person name="Cooksey A.M."/>
            <person name="Castoe T.A."/>
            <person name="Crawford N.G."/>
            <person name="Densmore L.D."/>
            <person name="Drew J.C."/>
            <person name="Edwards S.V."/>
            <person name="Faircloth B.C."/>
            <person name="Fujita M.K."/>
            <person name="Greenwold M.J."/>
            <person name="Hoffmann F.G."/>
            <person name="Howard J.M."/>
            <person name="Iguchi T."/>
            <person name="Janes D.E."/>
            <person name="Khan S.Y."/>
            <person name="Kohno S."/>
            <person name="de Koning A.J."/>
            <person name="Lance S.L."/>
            <person name="McCarthy F.M."/>
            <person name="McCormack J.E."/>
            <person name="Merchant M.E."/>
            <person name="Peterson D.G."/>
            <person name="Pollock D.D."/>
            <person name="Pourmand N."/>
            <person name="Raney B.J."/>
            <person name="Roessler K.A."/>
            <person name="Sanford J.R."/>
            <person name="Sawyer R.H."/>
            <person name="Schmidt C.J."/>
            <person name="Triplett E.W."/>
            <person name="Tuberville T.D."/>
            <person name="Venegas-Anaya M."/>
            <person name="Howard J.T."/>
            <person name="Jarvis E.D."/>
            <person name="Guillette L.J.Jr."/>
            <person name="Glenn T.C."/>
            <person name="Green R.E."/>
            <person name="Ray D.A."/>
        </authorList>
    </citation>
    <scope>NUCLEOTIDE SEQUENCE [LARGE SCALE GENOMIC DNA]</scope>
    <source>
        <strain evidence="1">KSC_2009_1</strain>
    </source>
</reference>
<evidence type="ECO:0000313" key="1">
    <source>
        <dbReference type="EMBL" id="KYO39541.1"/>
    </source>
</evidence>
<dbReference type="EMBL" id="AKHW03002185">
    <property type="protein sequence ID" value="KYO39541.1"/>
    <property type="molecule type" value="Genomic_DNA"/>
</dbReference>
<proteinExistence type="predicted"/>
<dbReference type="AlphaFoldDB" id="A0A151NRQ4"/>
<evidence type="ECO:0000313" key="2">
    <source>
        <dbReference type="Proteomes" id="UP000050525"/>
    </source>
</evidence>
<gene>
    <name evidence="1" type="ORF">Y1Q_0018638</name>
</gene>
<comment type="caution">
    <text evidence="1">The sequence shown here is derived from an EMBL/GenBank/DDBJ whole genome shotgun (WGS) entry which is preliminary data.</text>
</comment>
<dbReference type="Proteomes" id="UP000050525">
    <property type="component" value="Unassembled WGS sequence"/>
</dbReference>
<name>A0A151NRQ4_ALLMI</name>
<protein>
    <submittedName>
        <fullName evidence="1">Uncharacterized protein</fullName>
    </submittedName>
</protein>
<sequence length="67" mass="7943">MKVRNCSDRHCYVRKDSRIPVSGLIFVRGMDSPSSAFSLVTTLIIRILKERNRARERMELHPFRLWP</sequence>
<organism evidence="1 2">
    <name type="scientific">Alligator mississippiensis</name>
    <name type="common">American alligator</name>
    <dbReference type="NCBI Taxonomy" id="8496"/>
    <lineage>
        <taxon>Eukaryota</taxon>
        <taxon>Metazoa</taxon>
        <taxon>Chordata</taxon>
        <taxon>Craniata</taxon>
        <taxon>Vertebrata</taxon>
        <taxon>Euteleostomi</taxon>
        <taxon>Archelosauria</taxon>
        <taxon>Archosauria</taxon>
        <taxon>Crocodylia</taxon>
        <taxon>Alligatoridae</taxon>
        <taxon>Alligatorinae</taxon>
        <taxon>Alligator</taxon>
    </lineage>
</organism>